<dbReference type="GO" id="GO:0003677">
    <property type="term" value="F:DNA binding"/>
    <property type="evidence" value="ECO:0007669"/>
    <property type="project" value="InterPro"/>
</dbReference>
<evidence type="ECO:0000259" key="3">
    <source>
        <dbReference type="PROSITE" id="PS50930"/>
    </source>
</evidence>
<dbReference type="Pfam" id="PF00072">
    <property type="entry name" value="Response_reg"/>
    <property type="match status" value="1"/>
</dbReference>
<dbReference type="PROSITE" id="PS50930">
    <property type="entry name" value="HTH_LYTTR"/>
    <property type="match status" value="1"/>
</dbReference>
<dbReference type="RefSeq" id="WP_119406844.1">
    <property type="nucleotide sequence ID" value="NZ_CP032869.1"/>
</dbReference>
<feature type="domain" description="Response regulatory" evidence="2">
    <location>
        <begin position="4"/>
        <end position="115"/>
    </location>
</feature>
<dbReference type="GO" id="GO:0000156">
    <property type="term" value="F:phosphorelay response regulator activity"/>
    <property type="evidence" value="ECO:0007669"/>
    <property type="project" value="InterPro"/>
</dbReference>
<dbReference type="PANTHER" id="PTHR37299">
    <property type="entry name" value="TRANSCRIPTIONAL REGULATOR-RELATED"/>
    <property type="match status" value="1"/>
</dbReference>
<dbReference type="SMART" id="SM00850">
    <property type="entry name" value="LytTR"/>
    <property type="match status" value="1"/>
</dbReference>
<keyword evidence="1" id="KW-0597">Phosphoprotein</keyword>
<dbReference type="SUPFAM" id="SSF52172">
    <property type="entry name" value="CheY-like"/>
    <property type="match status" value="1"/>
</dbReference>
<dbReference type="InterPro" id="IPR046947">
    <property type="entry name" value="LytR-like"/>
</dbReference>
<reference evidence="4 5" key="1">
    <citation type="submission" date="2018-10" db="EMBL/GenBank/DDBJ databases">
        <title>Genome sequencing of Mucilaginibacter sp. HYN0043.</title>
        <authorList>
            <person name="Kim M."/>
            <person name="Yi H."/>
        </authorList>
    </citation>
    <scope>NUCLEOTIDE SEQUENCE [LARGE SCALE GENOMIC DNA]</scope>
    <source>
        <strain evidence="4 5">HYN0043</strain>
    </source>
</reference>
<feature type="modified residue" description="4-aspartylphosphate" evidence="1">
    <location>
        <position position="55"/>
    </location>
</feature>
<accession>A0A494W492</accession>
<keyword evidence="5" id="KW-1185">Reference proteome</keyword>
<dbReference type="InterPro" id="IPR011006">
    <property type="entry name" value="CheY-like_superfamily"/>
</dbReference>
<evidence type="ECO:0000313" key="5">
    <source>
        <dbReference type="Proteomes" id="UP000270046"/>
    </source>
</evidence>
<dbReference type="AlphaFoldDB" id="A0A494W492"/>
<dbReference type="KEGG" id="muh:HYN43_026305"/>
<dbReference type="InterPro" id="IPR007492">
    <property type="entry name" value="LytTR_DNA-bd_dom"/>
</dbReference>
<name>A0A494W492_9SPHI</name>
<sequence length="232" mass="27161">MVLKCIAIDDEPLALRLISEYVSRFPSLQLVKTFEDAISGAEYLKTAQIDLLFVDINMPDITGIDLVRSLKDKPMVIFTTAYKNFAYEGFELEALDYILKPIDIKRFTKAVEKAVDYFNYKNKTTVEETDESLYVYSEYRMVKIELNTIEYIESMEDYIKIHITNDKTILTLMPLKKVLEKLPSTKFQRIHRSYIVPVGKIRSILNRKVQLTDAELPVSESYLDFVRNWKQR</sequence>
<evidence type="ECO:0000259" key="2">
    <source>
        <dbReference type="PROSITE" id="PS50110"/>
    </source>
</evidence>
<evidence type="ECO:0000313" key="4">
    <source>
        <dbReference type="EMBL" id="AYL98573.1"/>
    </source>
</evidence>
<dbReference type="OrthoDB" id="9787344at2"/>
<protein>
    <submittedName>
        <fullName evidence="4">Response regulator</fullName>
    </submittedName>
</protein>
<dbReference type="Gene3D" id="2.40.50.1020">
    <property type="entry name" value="LytTr DNA-binding domain"/>
    <property type="match status" value="1"/>
</dbReference>
<dbReference type="Pfam" id="PF04397">
    <property type="entry name" value="LytTR"/>
    <property type="match status" value="1"/>
</dbReference>
<dbReference type="SMART" id="SM00448">
    <property type="entry name" value="REC"/>
    <property type="match status" value="1"/>
</dbReference>
<gene>
    <name evidence="4" type="ORF">HYN43_026305</name>
</gene>
<dbReference type="PROSITE" id="PS50110">
    <property type="entry name" value="RESPONSE_REGULATORY"/>
    <property type="match status" value="1"/>
</dbReference>
<organism evidence="4 5">
    <name type="scientific">Mucilaginibacter celer</name>
    <dbReference type="NCBI Taxonomy" id="2305508"/>
    <lineage>
        <taxon>Bacteria</taxon>
        <taxon>Pseudomonadati</taxon>
        <taxon>Bacteroidota</taxon>
        <taxon>Sphingobacteriia</taxon>
        <taxon>Sphingobacteriales</taxon>
        <taxon>Sphingobacteriaceae</taxon>
        <taxon>Mucilaginibacter</taxon>
    </lineage>
</organism>
<dbReference type="PANTHER" id="PTHR37299:SF1">
    <property type="entry name" value="STAGE 0 SPORULATION PROTEIN A HOMOLOG"/>
    <property type="match status" value="1"/>
</dbReference>
<proteinExistence type="predicted"/>
<dbReference type="Proteomes" id="UP000270046">
    <property type="component" value="Chromosome"/>
</dbReference>
<feature type="domain" description="HTH LytTR-type" evidence="3">
    <location>
        <begin position="133"/>
        <end position="232"/>
    </location>
</feature>
<dbReference type="Gene3D" id="3.40.50.2300">
    <property type="match status" value="1"/>
</dbReference>
<dbReference type="EMBL" id="CP032869">
    <property type="protein sequence ID" value="AYL98573.1"/>
    <property type="molecule type" value="Genomic_DNA"/>
</dbReference>
<dbReference type="InterPro" id="IPR001789">
    <property type="entry name" value="Sig_transdc_resp-reg_receiver"/>
</dbReference>
<evidence type="ECO:0000256" key="1">
    <source>
        <dbReference type="PROSITE-ProRule" id="PRU00169"/>
    </source>
</evidence>